<gene>
    <name evidence="1" type="ORF">JCM16775_0762</name>
</gene>
<evidence type="ECO:0000313" key="1">
    <source>
        <dbReference type="EMBL" id="BBM38055.1"/>
    </source>
</evidence>
<dbReference type="RefSeq" id="WP_232052953.1">
    <property type="nucleotide sequence ID" value="NZ_AP019823.1"/>
</dbReference>
<organism evidence="1 2">
    <name type="scientific">Leptotrichia hofstadii</name>
    <dbReference type="NCBI Taxonomy" id="157688"/>
    <lineage>
        <taxon>Bacteria</taxon>
        <taxon>Fusobacteriati</taxon>
        <taxon>Fusobacteriota</taxon>
        <taxon>Fusobacteriia</taxon>
        <taxon>Fusobacteriales</taxon>
        <taxon>Leptotrichiaceae</taxon>
        <taxon>Leptotrichia</taxon>
    </lineage>
</organism>
<dbReference type="EMBL" id="AP019823">
    <property type="protein sequence ID" value="BBM38055.1"/>
    <property type="molecule type" value="Genomic_DNA"/>
</dbReference>
<accession>A0A510JIH0</accession>
<sequence>MLWRIKSFFSRIRSRIFNVFSGRSSLYRVESLRRGATSTSKKKKKMLQCRLIRELENMKKDRWLPEGKDSTTFLI</sequence>
<protein>
    <submittedName>
        <fullName evidence="1">Uncharacterized protein</fullName>
    </submittedName>
</protein>
<dbReference type="KEGG" id="lhf:JCM16775_0762"/>
<dbReference type="AlphaFoldDB" id="A0A510JIH0"/>
<evidence type="ECO:0000313" key="2">
    <source>
        <dbReference type="Proteomes" id="UP000321892"/>
    </source>
</evidence>
<dbReference type="Proteomes" id="UP000321892">
    <property type="component" value="Chromosome"/>
</dbReference>
<keyword evidence="2" id="KW-1185">Reference proteome</keyword>
<proteinExistence type="predicted"/>
<reference evidence="1 2" key="1">
    <citation type="submission" date="2019-07" db="EMBL/GenBank/DDBJ databases">
        <title>Complete Genome Sequence of Leptotrichia hofstadii Strain JCM16775.</title>
        <authorList>
            <person name="Watanabe S."/>
            <person name="Cui L."/>
        </authorList>
    </citation>
    <scope>NUCLEOTIDE SEQUENCE [LARGE SCALE GENOMIC DNA]</scope>
    <source>
        <strain evidence="1 2">JCM16775</strain>
    </source>
</reference>
<name>A0A510JIH0_9FUSO</name>